<feature type="region of interest" description="Disordered" evidence="1">
    <location>
        <begin position="82"/>
        <end position="152"/>
    </location>
</feature>
<dbReference type="OrthoDB" id="164889at2759"/>
<organism evidence="3 4">
    <name type="scientific">Pythium oligandrum</name>
    <name type="common">Mycoparasitic fungus</name>
    <dbReference type="NCBI Taxonomy" id="41045"/>
    <lineage>
        <taxon>Eukaryota</taxon>
        <taxon>Sar</taxon>
        <taxon>Stramenopiles</taxon>
        <taxon>Oomycota</taxon>
        <taxon>Peronosporomycetes</taxon>
        <taxon>Pythiales</taxon>
        <taxon>Pythiaceae</taxon>
        <taxon>Pythium</taxon>
    </lineage>
</organism>
<keyword evidence="2" id="KW-0732">Signal</keyword>
<evidence type="ECO:0000313" key="4">
    <source>
        <dbReference type="Proteomes" id="UP000794436"/>
    </source>
</evidence>
<gene>
    <name evidence="3" type="ORF">Poli38472_006674</name>
</gene>
<evidence type="ECO:0000256" key="1">
    <source>
        <dbReference type="SAM" id="MobiDB-lite"/>
    </source>
</evidence>
<reference evidence="3" key="1">
    <citation type="submission" date="2019-03" db="EMBL/GenBank/DDBJ databases">
        <title>Long read genome sequence of the mycoparasitic Pythium oligandrum ATCC 38472 isolated from sugarbeet rhizosphere.</title>
        <authorList>
            <person name="Gaulin E."/>
        </authorList>
    </citation>
    <scope>NUCLEOTIDE SEQUENCE</scope>
    <source>
        <strain evidence="3">ATCC 38472_TT</strain>
    </source>
</reference>
<feature type="chain" id="PRO_5035458471" evidence="2">
    <location>
        <begin position="21"/>
        <end position="152"/>
    </location>
</feature>
<evidence type="ECO:0000256" key="2">
    <source>
        <dbReference type="SAM" id="SignalP"/>
    </source>
</evidence>
<feature type="compositionally biased region" description="Pro residues" evidence="1">
    <location>
        <begin position="95"/>
        <end position="152"/>
    </location>
</feature>
<feature type="signal peptide" evidence="2">
    <location>
        <begin position="1"/>
        <end position="20"/>
    </location>
</feature>
<comment type="caution">
    <text evidence="3">The sequence shown here is derived from an EMBL/GenBank/DDBJ whole genome shotgun (WGS) entry which is preliminary data.</text>
</comment>
<accession>A0A8K1C503</accession>
<dbReference type="AlphaFoldDB" id="A0A8K1C503"/>
<evidence type="ECO:0000313" key="3">
    <source>
        <dbReference type="EMBL" id="TMW56664.1"/>
    </source>
</evidence>
<keyword evidence="4" id="KW-1185">Reference proteome</keyword>
<proteinExistence type="predicted"/>
<protein>
    <submittedName>
        <fullName evidence="3">Uncharacterized protein</fullName>
    </submittedName>
</protein>
<dbReference type="Proteomes" id="UP000794436">
    <property type="component" value="Unassembled WGS sequence"/>
</dbReference>
<dbReference type="EMBL" id="SPLM01000145">
    <property type="protein sequence ID" value="TMW56664.1"/>
    <property type="molecule type" value="Genomic_DNA"/>
</dbReference>
<feature type="compositionally biased region" description="Basic and acidic residues" evidence="1">
    <location>
        <begin position="82"/>
        <end position="91"/>
    </location>
</feature>
<sequence length="152" mass="15692">MKFAAVAFVLAAVCASEVAAFGCKPEEIVAWRAACDKITTGSQAKCNDRACHTALHRLVEEETIECHVSKGGSASDLAPYKVLDDFCHGDGPDPELTPSPTPTPAPQPTPTPGPVPTPSPEPTQPGPVPTPSPQPTQPGPVPTVSPTPHPSC</sequence>
<name>A0A8K1C503_PYTOL</name>